<dbReference type="Proteomes" id="UP000318946">
    <property type="component" value="Chromosome"/>
</dbReference>
<keyword evidence="4 5" id="KW-0648">Protein biosynthesis</keyword>
<dbReference type="EMBL" id="AP019735">
    <property type="protein sequence ID" value="BBL05122.1"/>
    <property type="molecule type" value="Genomic_DNA"/>
</dbReference>
<dbReference type="InterPro" id="IPR011034">
    <property type="entry name" value="Formyl_transferase-like_C_sf"/>
</dbReference>
<protein>
    <recommendedName>
        <fullName evidence="2 5">Methionyl-tRNA formyltransferase</fullName>
        <ecNumber evidence="2 5">2.1.2.9</ecNumber>
    </recommendedName>
</protein>
<evidence type="ECO:0000256" key="1">
    <source>
        <dbReference type="ARBA" id="ARBA00010699"/>
    </source>
</evidence>
<comment type="function">
    <text evidence="5">Attaches a formyl group to the free amino group of methionyl-tRNA(fMet). The formyl group appears to play a dual role in the initiator identity of N-formylmethionyl-tRNA by promoting its recognition by IF2 and preventing the misappropriation of this tRNA by the elongation apparatus.</text>
</comment>
<dbReference type="PANTHER" id="PTHR11138:SF5">
    <property type="entry name" value="METHIONYL-TRNA FORMYLTRANSFERASE, MITOCHONDRIAL"/>
    <property type="match status" value="1"/>
</dbReference>
<dbReference type="Pfam" id="PF00551">
    <property type="entry name" value="Formyl_trans_N"/>
    <property type="match status" value="1"/>
</dbReference>
<gene>
    <name evidence="5 8" type="primary">fmt</name>
    <name evidence="8" type="ORF">A5CBH24_24350</name>
</gene>
<dbReference type="HAMAP" id="MF_00182">
    <property type="entry name" value="Formyl_trans"/>
    <property type="match status" value="1"/>
</dbReference>
<evidence type="ECO:0000259" key="6">
    <source>
        <dbReference type="Pfam" id="PF00551"/>
    </source>
</evidence>
<evidence type="ECO:0000256" key="2">
    <source>
        <dbReference type="ARBA" id="ARBA00012261"/>
    </source>
</evidence>
<dbReference type="Gene3D" id="3.40.50.12230">
    <property type="match status" value="1"/>
</dbReference>
<evidence type="ECO:0000313" key="8">
    <source>
        <dbReference type="EMBL" id="BBL05122.1"/>
    </source>
</evidence>
<comment type="catalytic activity">
    <reaction evidence="5">
        <text>L-methionyl-tRNA(fMet) + (6R)-10-formyltetrahydrofolate = N-formyl-L-methionyl-tRNA(fMet) + (6S)-5,6,7,8-tetrahydrofolate + H(+)</text>
        <dbReference type="Rhea" id="RHEA:24380"/>
        <dbReference type="Rhea" id="RHEA-COMP:9952"/>
        <dbReference type="Rhea" id="RHEA-COMP:9953"/>
        <dbReference type="ChEBI" id="CHEBI:15378"/>
        <dbReference type="ChEBI" id="CHEBI:57453"/>
        <dbReference type="ChEBI" id="CHEBI:78530"/>
        <dbReference type="ChEBI" id="CHEBI:78844"/>
        <dbReference type="ChEBI" id="CHEBI:195366"/>
        <dbReference type="EC" id="2.1.2.9"/>
    </reaction>
</comment>
<dbReference type="KEGG" id="acou:A5CBH24_24350"/>
<organism evidence="8 9">
    <name type="scientific">Alistipes communis</name>
    <dbReference type="NCBI Taxonomy" id="2585118"/>
    <lineage>
        <taxon>Bacteria</taxon>
        <taxon>Pseudomonadati</taxon>
        <taxon>Bacteroidota</taxon>
        <taxon>Bacteroidia</taxon>
        <taxon>Bacteroidales</taxon>
        <taxon>Rikenellaceae</taxon>
        <taxon>Alistipes</taxon>
    </lineage>
</organism>
<dbReference type="PANTHER" id="PTHR11138">
    <property type="entry name" value="METHIONYL-TRNA FORMYLTRANSFERASE"/>
    <property type="match status" value="1"/>
</dbReference>
<sequence length="328" mass="36168">MMNPKTLRIVFMGTPEFAVPSLRRLVAEGYNVVGAVTVPDKPAGRGRHLRESDVKIAARELGVPVLQPEKFRDPAFLDALQALQPDLGIVIAFKMLPEVVWAMPRLGTFNLHASLLPEYRGAAPINWAIINGERETGITTFLLNHEIDKGAILAQERVAIAPEDNVGTLYERLMLLGAELVTATVDRIAAGDCTPAEQMHFDESRLHPAPKIFKEDCRINWRQPGERIVNLVRGLSPYPAAWTPIFKKGEPSDTAKIFAVHFEPGGVVQRPGTVETDKRTYLAVACADGRIVVDELQIAGKRRMSARDLLPGMRDLSDYSFGEEAAEA</sequence>
<dbReference type="GO" id="GO:0004479">
    <property type="term" value="F:methionyl-tRNA formyltransferase activity"/>
    <property type="evidence" value="ECO:0007669"/>
    <property type="project" value="UniProtKB-UniRule"/>
</dbReference>
<dbReference type="SUPFAM" id="SSF53328">
    <property type="entry name" value="Formyltransferase"/>
    <property type="match status" value="1"/>
</dbReference>
<dbReference type="CDD" id="cd08704">
    <property type="entry name" value="Met_tRNA_FMT_C"/>
    <property type="match status" value="1"/>
</dbReference>
<reference evidence="9" key="1">
    <citation type="submission" date="2019-06" db="EMBL/GenBank/DDBJ databases">
        <title>Alistipes onderdonkii subsp. vulgaris subsp. nov., Alistipes dispar sp. nov. and Alistipes communis sp. nov., isolated from human faeces, and creation of Alistipes onderdonkii subsp. onderdonkii subsp. nov.</title>
        <authorList>
            <person name="Sakamoto M."/>
            <person name="Ikeyama N."/>
            <person name="Ogata Y."/>
            <person name="Suda W."/>
            <person name="Iino T."/>
            <person name="Hattori M."/>
            <person name="Ohkuma M."/>
        </authorList>
    </citation>
    <scope>NUCLEOTIDE SEQUENCE [LARGE SCALE GENOMIC DNA]</scope>
    <source>
        <strain evidence="9">5CBH24</strain>
    </source>
</reference>
<evidence type="ECO:0000256" key="4">
    <source>
        <dbReference type="ARBA" id="ARBA00022917"/>
    </source>
</evidence>
<keyword evidence="3 5" id="KW-0808">Transferase</keyword>
<dbReference type="AlphaFoldDB" id="A0A4Y1WWC2"/>
<evidence type="ECO:0000259" key="7">
    <source>
        <dbReference type="Pfam" id="PF02911"/>
    </source>
</evidence>
<evidence type="ECO:0000313" key="9">
    <source>
        <dbReference type="Proteomes" id="UP000318946"/>
    </source>
</evidence>
<dbReference type="InterPro" id="IPR005793">
    <property type="entry name" value="Formyl_trans_C"/>
</dbReference>
<dbReference type="InterPro" id="IPR044135">
    <property type="entry name" value="Met-tRNA-FMT_C"/>
</dbReference>
<dbReference type="InterPro" id="IPR036477">
    <property type="entry name" value="Formyl_transf_N_sf"/>
</dbReference>
<evidence type="ECO:0000256" key="3">
    <source>
        <dbReference type="ARBA" id="ARBA00022679"/>
    </source>
</evidence>
<evidence type="ECO:0000256" key="5">
    <source>
        <dbReference type="HAMAP-Rule" id="MF_00182"/>
    </source>
</evidence>
<feature type="domain" description="Formyl transferase N-terminal" evidence="6">
    <location>
        <begin position="8"/>
        <end position="180"/>
    </location>
</feature>
<dbReference type="CDD" id="cd08646">
    <property type="entry name" value="FMT_core_Met-tRNA-FMT_N"/>
    <property type="match status" value="1"/>
</dbReference>
<dbReference type="NCBIfam" id="TIGR00460">
    <property type="entry name" value="fmt"/>
    <property type="match status" value="1"/>
</dbReference>
<proteinExistence type="inferred from homology"/>
<dbReference type="InterPro" id="IPR002376">
    <property type="entry name" value="Formyl_transf_N"/>
</dbReference>
<dbReference type="Pfam" id="PF02911">
    <property type="entry name" value="Formyl_trans_C"/>
    <property type="match status" value="1"/>
</dbReference>
<dbReference type="InterPro" id="IPR005794">
    <property type="entry name" value="Fmt"/>
</dbReference>
<feature type="domain" description="Formyl transferase C-terminal" evidence="7">
    <location>
        <begin position="211"/>
        <end position="312"/>
    </location>
</feature>
<feature type="binding site" evidence="5">
    <location>
        <begin position="114"/>
        <end position="117"/>
    </location>
    <ligand>
        <name>(6S)-5,6,7,8-tetrahydrofolate</name>
        <dbReference type="ChEBI" id="CHEBI:57453"/>
    </ligand>
</feature>
<dbReference type="SUPFAM" id="SSF50486">
    <property type="entry name" value="FMT C-terminal domain-like"/>
    <property type="match status" value="1"/>
</dbReference>
<dbReference type="EC" id="2.1.2.9" evidence="2 5"/>
<keyword evidence="9" id="KW-1185">Reference proteome</keyword>
<comment type="similarity">
    <text evidence="1 5">Belongs to the Fmt family.</text>
</comment>
<dbReference type="GO" id="GO:0005829">
    <property type="term" value="C:cytosol"/>
    <property type="evidence" value="ECO:0007669"/>
    <property type="project" value="TreeGrafter"/>
</dbReference>
<name>A0A4Y1WWC2_9BACT</name>
<accession>A0A4Y1WWC2</accession>
<dbReference type="InterPro" id="IPR041711">
    <property type="entry name" value="Met-tRNA-FMT_N"/>
</dbReference>